<accession>A0ABQ2TEU3</accession>
<organism evidence="1 2">
    <name type="scientific">Streptomyces badius</name>
    <dbReference type="NCBI Taxonomy" id="1941"/>
    <lineage>
        <taxon>Bacteria</taxon>
        <taxon>Bacillati</taxon>
        <taxon>Actinomycetota</taxon>
        <taxon>Actinomycetes</taxon>
        <taxon>Kitasatosporales</taxon>
        <taxon>Streptomycetaceae</taxon>
        <taxon>Streptomyces</taxon>
    </lineage>
</organism>
<reference evidence="2" key="1">
    <citation type="journal article" date="2019" name="Int. J. Syst. Evol. Microbiol.">
        <title>The Global Catalogue of Microorganisms (GCM) 10K type strain sequencing project: providing services to taxonomists for standard genome sequencing and annotation.</title>
        <authorList>
            <consortium name="The Broad Institute Genomics Platform"/>
            <consortium name="The Broad Institute Genome Sequencing Center for Infectious Disease"/>
            <person name="Wu L."/>
            <person name="Ma J."/>
        </authorList>
    </citation>
    <scope>NUCLEOTIDE SEQUENCE [LARGE SCALE GENOMIC DNA]</scope>
    <source>
        <strain evidence="2">JCM 4350</strain>
    </source>
</reference>
<comment type="caution">
    <text evidence="1">The sequence shown here is derived from an EMBL/GenBank/DDBJ whole genome shotgun (WGS) entry which is preliminary data.</text>
</comment>
<sequence>MPQAWSIEVELGVNDVSDDLVEELVEHLIDHSPAIGTAPNGNLSARIFIEAGTARQAIDNALREVTAAAKEAGLPTIVVGVDLVTEEELDRRLAEPSVPELVGISEIAEMLSVVRQRATQLSQRPDFPPAVAHLKSGPVFVREQVAAFEQRWDRRSGRPAKPVDLTSAERNVLAVLSACVNANGSLVRGAGELGFAVLPSSAESGHEGHIHARYPARSAVVGEALRGLAKKNLLSIEENAPDDEGIVVGLELTSKGERVVSTQL</sequence>
<gene>
    <name evidence="1" type="ORF">GCM10010253_42990</name>
</gene>
<dbReference type="EMBL" id="BMSZ01000012">
    <property type="protein sequence ID" value="GGS63493.1"/>
    <property type="molecule type" value="Genomic_DNA"/>
</dbReference>
<dbReference type="RefSeq" id="WP_199888847.1">
    <property type="nucleotide sequence ID" value="NZ_BMSZ01000012.1"/>
</dbReference>
<evidence type="ECO:0000313" key="2">
    <source>
        <dbReference type="Proteomes" id="UP000659767"/>
    </source>
</evidence>
<keyword evidence="2" id="KW-1185">Reference proteome</keyword>
<evidence type="ECO:0000313" key="1">
    <source>
        <dbReference type="EMBL" id="GGS63493.1"/>
    </source>
</evidence>
<name>A0ABQ2TEU3_STRBA</name>
<protein>
    <submittedName>
        <fullName evidence="1">Uncharacterized protein</fullName>
    </submittedName>
</protein>
<proteinExistence type="predicted"/>
<dbReference type="Proteomes" id="UP000659767">
    <property type="component" value="Unassembled WGS sequence"/>
</dbReference>